<dbReference type="Gene3D" id="3.30.420.10">
    <property type="entry name" value="Ribonuclease H-like superfamily/Ribonuclease H"/>
    <property type="match status" value="1"/>
</dbReference>
<reference evidence="4" key="1">
    <citation type="submission" date="2011-12" db="EMBL/GenBank/DDBJ databases">
        <authorList>
            <consortium name="The Broad Institute Genome Sequencing Platform"/>
            <person name="Russ C."/>
            <person name="Tyler B."/>
            <person name="Panabieres F."/>
            <person name="Shan W."/>
            <person name="Tripathy S."/>
            <person name="Grunwald N."/>
            <person name="Machado M."/>
            <person name="Young S.K."/>
            <person name="Zeng Q."/>
            <person name="Gargeya S."/>
            <person name="Fitzgerald M."/>
            <person name="Haas B."/>
            <person name="Abouelleil A."/>
            <person name="Alvarado L."/>
            <person name="Arachchi H.M."/>
            <person name="Berlin A."/>
            <person name="Chapman S.B."/>
            <person name="Gearin G."/>
            <person name="Goldberg J."/>
            <person name="Griggs A."/>
            <person name="Gujja S."/>
            <person name="Hansen M."/>
            <person name="Heiman D."/>
            <person name="Howarth C."/>
            <person name="Larimer J."/>
            <person name="Lui A."/>
            <person name="MacDonald P.J.P."/>
            <person name="McCowen C."/>
            <person name="Montmayeur A."/>
            <person name="Murphy C."/>
            <person name="Neiman D."/>
            <person name="Pearson M."/>
            <person name="Priest M."/>
            <person name="Roberts A."/>
            <person name="Saif S."/>
            <person name="Shea T."/>
            <person name="Sisk P."/>
            <person name="Stolte C."/>
            <person name="Sykes S."/>
            <person name="Wortman J."/>
            <person name="Nusbaum C."/>
            <person name="Birren B."/>
        </authorList>
    </citation>
    <scope>NUCLEOTIDE SEQUENCE [LARGE SCALE GENOMIC DNA]</scope>
    <source>
        <strain evidence="4">INRA-310</strain>
    </source>
</reference>
<dbReference type="GO" id="GO:0004523">
    <property type="term" value="F:RNA-DNA hybrid ribonuclease activity"/>
    <property type="evidence" value="ECO:0007669"/>
    <property type="project" value="InterPro"/>
</dbReference>
<evidence type="ECO:0000259" key="2">
    <source>
        <dbReference type="Pfam" id="PF17921"/>
    </source>
</evidence>
<organism evidence="3 4">
    <name type="scientific">Phytophthora nicotianae (strain INRA-310)</name>
    <name type="common">Phytophthora parasitica</name>
    <dbReference type="NCBI Taxonomy" id="761204"/>
    <lineage>
        <taxon>Eukaryota</taxon>
        <taxon>Sar</taxon>
        <taxon>Stramenopiles</taxon>
        <taxon>Oomycota</taxon>
        <taxon>Peronosporomycetes</taxon>
        <taxon>Peronosporales</taxon>
        <taxon>Peronosporaceae</taxon>
        <taxon>Phytophthora</taxon>
    </lineage>
</organism>
<accession>W2R327</accession>
<dbReference type="GeneID" id="20174973"/>
<evidence type="ECO:0000313" key="4">
    <source>
        <dbReference type="Proteomes" id="UP000018817"/>
    </source>
</evidence>
<dbReference type="Pfam" id="PF13456">
    <property type="entry name" value="RVT_3"/>
    <property type="match status" value="1"/>
</dbReference>
<dbReference type="VEuPathDB" id="FungiDB:PPTG_04905"/>
<dbReference type="InterPro" id="IPR036397">
    <property type="entry name" value="RNaseH_sf"/>
</dbReference>
<evidence type="ECO:0008006" key="5">
    <source>
        <dbReference type="Google" id="ProtNLM"/>
    </source>
</evidence>
<proteinExistence type="predicted"/>
<dbReference type="AlphaFoldDB" id="W2R327"/>
<evidence type="ECO:0000259" key="1">
    <source>
        <dbReference type="Pfam" id="PF13456"/>
    </source>
</evidence>
<dbReference type="SUPFAM" id="SSF53098">
    <property type="entry name" value="Ribonuclease H-like"/>
    <property type="match status" value="1"/>
</dbReference>
<evidence type="ECO:0000313" key="3">
    <source>
        <dbReference type="EMBL" id="ETN19671.1"/>
    </source>
</evidence>
<dbReference type="InterPro" id="IPR012337">
    <property type="entry name" value="RNaseH-like_sf"/>
</dbReference>
<dbReference type="Pfam" id="PF17921">
    <property type="entry name" value="Integrase_H2C2"/>
    <property type="match status" value="1"/>
</dbReference>
<gene>
    <name evidence="3" type="ORF">PPTG_04905</name>
</gene>
<name>W2R327_PHYN3</name>
<dbReference type="Proteomes" id="UP000018817">
    <property type="component" value="Unassembled WGS sequence"/>
</dbReference>
<sequence>MRLRHLKDDAHAGPWDLEVHQIEKDEGALAAIMGAGITPREKLDQVAESRTPSKGRVIPVPPNSLEMLEVAYSGYLVSLMGLHKTLDRRGSCGLIFWKLPEWRVAVDDAEYGGMIRGITMALEQGGYDLVAVGDSRIAMQQAQGLISCNQISLQSRLAQFEALEQKFRLVRLVHVKREYNQAADYLTTRRLTAGEIPKKPVRKGESPEVGLLSGNATQQVLQAIVDEYPDSDFGALPINARIFAAALRSRSRTATQEEGHHGVTRTHERLRREFLWPGMYADVERFENECIECASAKRSPLNLGPSPDNIEPNYQFEVLFMDFVTHLPK</sequence>
<dbReference type="GO" id="GO:0003676">
    <property type="term" value="F:nucleic acid binding"/>
    <property type="evidence" value="ECO:0007669"/>
    <property type="project" value="InterPro"/>
</dbReference>
<dbReference type="InterPro" id="IPR041588">
    <property type="entry name" value="Integrase_H2C2"/>
</dbReference>
<dbReference type="EMBL" id="KI669565">
    <property type="protein sequence ID" value="ETN19671.1"/>
    <property type="molecule type" value="Genomic_DNA"/>
</dbReference>
<dbReference type="RefSeq" id="XP_008895495.1">
    <property type="nucleotide sequence ID" value="XM_008897247.1"/>
</dbReference>
<dbReference type="InterPro" id="IPR002156">
    <property type="entry name" value="RNaseH_domain"/>
</dbReference>
<feature type="domain" description="RNase H type-1" evidence="1">
    <location>
        <begin position="106"/>
        <end position="188"/>
    </location>
</feature>
<dbReference type="Gene3D" id="1.10.340.70">
    <property type="match status" value="1"/>
</dbReference>
<protein>
    <recommendedName>
        <fullName evidence="5">RNase H type-1 domain-containing protein</fullName>
    </recommendedName>
</protein>
<feature type="domain" description="Integrase zinc-binding" evidence="2">
    <location>
        <begin position="259"/>
        <end position="298"/>
    </location>
</feature>
<reference evidence="3 4" key="2">
    <citation type="submission" date="2013-11" db="EMBL/GenBank/DDBJ databases">
        <title>The Genome Sequence of Phytophthora parasitica INRA-310.</title>
        <authorList>
            <consortium name="The Broad Institute Genomics Platform"/>
            <person name="Russ C."/>
            <person name="Tyler B."/>
            <person name="Panabieres F."/>
            <person name="Shan W."/>
            <person name="Tripathy S."/>
            <person name="Grunwald N."/>
            <person name="Machado M."/>
            <person name="Johnson C.S."/>
            <person name="Arredondo F."/>
            <person name="Hong C."/>
            <person name="Coffey M."/>
            <person name="Young S.K."/>
            <person name="Zeng Q."/>
            <person name="Gargeya S."/>
            <person name="Fitzgerald M."/>
            <person name="Abouelleil A."/>
            <person name="Alvarado L."/>
            <person name="Chapman S.B."/>
            <person name="Gainer-Dewar J."/>
            <person name="Goldberg J."/>
            <person name="Griggs A."/>
            <person name="Gujja S."/>
            <person name="Hansen M."/>
            <person name="Howarth C."/>
            <person name="Imamovic A."/>
            <person name="Ireland A."/>
            <person name="Larimer J."/>
            <person name="McCowan C."/>
            <person name="Murphy C."/>
            <person name="Pearson M."/>
            <person name="Poon T.W."/>
            <person name="Priest M."/>
            <person name="Roberts A."/>
            <person name="Saif S."/>
            <person name="Shea T."/>
            <person name="Sykes S."/>
            <person name="Wortman J."/>
            <person name="Nusbaum C."/>
            <person name="Birren B."/>
        </authorList>
    </citation>
    <scope>NUCLEOTIDE SEQUENCE [LARGE SCALE GENOMIC DNA]</scope>
    <source>
        <strain evidence="3 4">INRA-310</strain>
    </source>
</reference>